<protein>
    <recommendedName>
        <fullName evidence="3">Ig-like domain-containing protein</fullName>
    </recommendedName>
</protein>
<keyword evidence="2" id="KW-1185">Reference proteome</keyword>
<dbReference type="AlphaFoldDB" id="A0A2U8QW23"/>
<evidence type="ECO:0000313" key="1">
    <source>
        <dbReference type="EMBL" id="AWM13995.1"/>
    </source>
</evidence>
<sequence length="704" mass="74075">MNMRGYTIPMTASATVVPNNNYRIKLAIGDYNDNLFDSAVFLEAGSFNVGLADLYYYAGLDTTTEDMTVETGYAACSGTVREINTGLDPNYYNFVWYQDGAIITSETGPSIMVSEPGQYCVEASNVSGASCIQSDCILVEFLEGPEVNPTPGNYVVCDDGTGTYTYNFLDHLSEIIGTPNYMDYYFSTYFYLSQQDAIDDIQIPATYTTNVSPLTVYVKVEDFNFSCPSYTSFVAEVQNCAVITPTQPSDLYLCDLDGDGVESFDLTQQDATVLGSYTPASDYTITYHTTQAGADDGTIDLATPFNAYLNTSNPQTIYVRLEENATGDYGTTTFELNVLGVPSIVITDPSAVCSPNTVDITDPSVTAGSSNTGTFDYWEDAAATIAVSDPTAIDVSGTYYISTTVGSCSDIQPVEVTINPTPSLVITDPASVCSPTTIDITDPAVTAGSTLGGTLSYWEDAAGTIAVSDPTAIDVSGTYYIMSSLGSCSDIQPVVVTINATPSLVITDPASVCSPNTVDITDPAVTSGSTNLGTFSYWEDAAATVAVSDPTAIDISGTYYIMNAQGSCSDIQPVEVTINPTPSLVITDPASVCSPTTIDITDPAVTAGSTLGGTLSYWEDAAGTIAVSDPTAIDVSGTYYIMSSLGSCSDIQPVVVTINATPSLVITDPASVCSPNTVDITDPAVTSGSTNLGLSVIGKMQQQR</sequence>
<dbReference type="NCBIfam" id="NF038133">
    <property type="entry name" value="choice_anch_L"/>
    <property type="match status" value="1"/>
</dbReference>
<dbReference type="InterPro" id="IPR049804">
    <property type="entry name" value="Choice_anch_L"/>
</dbReference>
<organism evidence="1 2">
    <name type="scientific">Flavobacterium sediminis</name>
    <dbReference type="NCBI Taxonomy" id="2201181"/>
    <lineage>
        <taxon>Bacteria</taxon>
        <taxon>Pseudomonadati</taxon>
        <taxon>Bacteroidota</taxon>
        <taxon>Flavobacteriia</taxon>
        <taxon>Flavobacteriales</taxon>
        <taxon>Flavobacteriaceae</taxon>
        <taxon>Flavobacterium</taxon>
    </lineage>
</organism>
<proteinExistence type="predicted"/>
<reference evidence="1 2" key="1">
    <citation type="submission" date="2018-05" db="EMBL/GenBank/DDBJ databases">
        <title>Flavobacterium sp. MEBiC07310.</title>
        <authorList>
            <person name="Baek K."/>
        </authorList>
    </citation>
    <scope>NUCLEOTIDE SEQUENCE [LARGE SCALE GENOMIC DNA]</scope>
    <source>
        <strain evidence="1 2">MEBiC07310</strain>
    </source>
</reference>
<dbReference type="Proteomes" id="UP000245429">
    <property type="component" value="Chromosome"/>
</dbReference>
<name>A0A2U8QW23_9FLAO</name>
<accession>A0A2U8QW23</accession>
<dbReference type="KEGG" id="fse:DI487_09090"/>
<evidence type="ECO:0000313" key="2">
    <source>
        <dbReference type="Proteomes" id="UP000245429"/>
    </source>
</evidence>
<dbReference type="EMBL" id="CP029463">
    <property type="protein sequence ID" value="AWM13995.1"/>
    <property type="molecule type" value="Genomic_DNA"/>
</dbReference>
<evidence type="ECO:0008006" key="3">
    <source>
        <dbReference type="Google" id="ProtNLM"/>
    </source>
</evidence>
<gene>
    <name evidence="1" type="ORF">DI487_09090</name>
</gene>